<protein>
    <recommendedName>
        <fullName evidence="7">Protein BZR1 homolog</fullName>
    </recommendedName>
    <alternativeName>
        <fullName evidence="7">Protein BRASSINAZOLE-RESISTANT 1 homolog</fullName>
    </alternativeName>
</protein>
<keyword evidence="2" id="KW-0341">Growth regulation</keyword>
<evidence type="ECO:0000256" key="6">
    <source>
        <dbReference type="ARBA" id="ARBA00023163"/>
    </source>
</evidence>
<keyword evidence="11" id="KW-1185">Reference proteome</keyword>
<feature type="region of interest" description="Disordered" evidence="8">
    <location>
        <begin position="316"/>
        <end position="339"/>
    </location>
</feature>
<dbReference type="PANTHER" id="PTHR31506">
    <property type="entry name" value="BES1/BZR1 HOMOLOG PROTEIN 3-RELATED"/>
    <property type="match status" value="1"/>
</dbReference>
<evidence type="ECO:0000256" key="1">
    <source>
        <dbReference type="ARBA" id="ARBA00005909"/>
    </source>
</evidence>
<feature type="region of interest" description="Disordered" evidence="8">
    <location>
        <begin position="411"/>
        <end position="432"/>
    </location>
</feature>
<evidence type="ECO:0000313" key="10">
    <source>
        <dbReference type="EMBL" id="KAF8664250.1"/>
    </source>
</evidence>
<feature type="region of interest" description="Disordered" evidence="8">
    <location>
        <begin position="167"/>
        <end position="189"/>
    </location>
</feature>
<evidence type="ECO:0000313" key="11">
    <source>
        <dbReference type="Proteomes" id="UP000636709"/>
    </source>
</evidence>
<comment type="subcellular location">
    <subcellularLocation>
        <location evidence="7">Nucleus</location>
    </subcellularLocation>
</comment>
<dbReference type="GO" id="GO:0003677">
    <property type="term" value="F:DNA binding"/>
    <property type="evidence" value="ECO:0007669"/>
    <property type="project" value="UniProtKB-UniRule"/>
</dbReference>
<keyword evidence="5 7" id="KW-0238">DNA-binding</keyword>
<dbReference type="InterPro" id="IPR008540">
    <property type="entry name" value="BES1_N"/>
</dbReference>
<evidence type="ECO:0000256" key="8">
    <source>
        <dbReference type="SAM" id="MobiDB-lite"/>
    </source>
</evidence>
<feature type="region of interest" description="Disordered" evidence="8">
    <location>
        <begin position="1"/>
        <end position="77"/>
    </location>
</feature>
<keyword evidence="4 7" id="KW-0805">Transcription regulation</keyword>
<feature type="domain" description="BES1/BZR1 plant transcription factor N-terminal" evidence="9">
    <location>
        <begin position="173"/>
        <end position="353"/>
    </location>
</feature>
<dbReference type="GO" id="GO:0005634">
    <property type="term" value="C:nucleus"/>
    <property type="evidence" value="ECO:0007669"/>
    <property type="project" value="UniProtKB-SubCell"/>
</dbReference>
<dbReference type="GO" id="GO:0009742">
    <property type="term" value="P:brassinosteroid mediated signaling pathway"/>
    <property type="evidence" value="ECO:0007669"/>
    <property type="project" value="UniProtKB-UniRule"/>
</dbReference>
<evidence type="ECO:0000256" key="2">
    <source>
        <dbReference type="ARBA" id="ARBA00022604"/>
    </source>
</evidence>
<dbReference type="GO" id="GO:0003700">
    <property type="term" value="F:DNA-binding transcription factor activity"/>
    <property type="evidence" value="ECO:0007669"/>
    <property type="project" value="UniProtKB-UniRule"/>
</dbReference>
<organism evidence="10 11">
    <name type="scientific">Digitaria exilis</name>
    <dbReference type="NCBI Taxonomy" id="1010633"/>
    <lineage>
        <taxon>Eukaryota</taxon>
        <taxon>Viridiplantae</taxon>
        <taxon>Streptophyta</taxon>
        <taxon>Embryophyta</taxon>
        <taxon>Tracheophyta</taxon>
        <taxon>Spermatophyta</taxon>
        <taxon>Magnoliopsida</taxon>
        <taxon>Liliopsida</taxon>
        <taxon>Poales</taxon>
        <taxon>Poaceae</taxon>
        <taxon>PACMAD clade</taxon>
        <taxon>Panicoideae</taxon>
        <taxon>Panicodae</taxon>
        <taxon>Paniceae</taxon>
        <taxon>Anthephorinae</taxon>
        <taxon>Digitaria</taxon>
    </lineage>
</organism>
<dbReference type="Pfam" id="PF05687">
    <property type="entry name" value="BES1_N"/>
    <property type="match status" value="1"/>
</dbReference>
<sequence length="678" mass="71576">MATARRRPPHATMPGTGTASCAPALLGSPHVRTSPLKSRATHTLPLAKSRVPGTAHCSGEEKVGHTHPPSKHLRAPARTPCHCHPSDPTHTPFYSYSTTGPAAAAATSLSSSRRKSLPSLVNILAAQYATHHLAIKERGGNKASCCGKTGEGEKAAAASMTSGAAAAAAGGLGRTPTWKERENNKRRERRRRAIAAKIFTGLRTLGNYKLPKHCDNNEVLKALCREAGWVVEDDGTTYRKVRPLHSFLSSSSGAGRGLGCTARARRSAEQADLAFLRSWQGCKPPPGMMSPCSSSQLLSAPSSSYPSPIPSYHASPVSSGFASPTRLDHSSGSNANHPGAAAAAATSLLPFLRGLPNLPPLRVSSSAPVTPPLSSPTAASRPPTKVRKPDWDATAVVDPFRHPFFAVSAPASPTRARRREHPDTIPECDESDVCSTVDSGRWISFQMSAAATAPASPTYNLVNAGGGGASASNSMELDGMAAGEIGRGGPAEFEFDKGRVVTPWEGERIHEVAAEELELTLGLGSSRSCAPAQLCNAMSIEYQLDRDSLAARTTNWRRISVLPPIRSGVFDPNGTSINQLLLACNPPAGRPVDAVARPPNQSSSCEMIGEFVTNTSLCQSEHGAVHLALHDHELARYARPLLPLYVLALLTDVPRGAPSSLHPQQCHRTAPAMGTHVH</sequence>
<dbReference type="GO" id="GO:0006351">
    <property type="term" value="P:DNA-templated transcription"/>
    <property type="evidence" value="ECO:0007669"/>
    <property type="project" value="InterPro"/>
</dbReference>
<accession>A0A835AK72</accession>
<dbReference type="PROSITE" id="PS51257">
    <property type="entry name" value="PROKAR_LIPOPROTEIN"/>
    <property type="match status" value="1"/>
</dbReference>
<evidence type="ECO:0000256" key="5">
    <source>
        <dbReference type="ARBA" id="ARBA00023125"/>
    </source>
</evidence>
<dbReference type="InterPro" id="IPR033264">
    <property type="entry name" value="BZR"/>
</dbReference>
<evidence type="ECO:0000256" key="4">
    <source>
        <dbReference type="ARBA" id="ARBA00023015"/>
    </source>
</evidence>
<reference evidence="10" key="1">
    <citation type="submission" date="2020-07" db="EMBL/GenBank/DDBJ databases">
        <title>Genome sequence and genetic diversity analysis of an under-domesticated orphan crop, white fonio (Digitaria exilis).</title>
        <authorList>
            <person name="Bennetzen J.L."/>
            <person name="Chen S."/>
            <person name="Ma X."/>
            <person name="Wang X."/>
            <person name="Yssel A.E.J."/>
            <person name="Chaluvadi S.R."/>
            <person name="Johnson M."/>
            <person name="Gangashetty P."/>
            <person name="Hamidou F."/>
            <person name="Sanogo M.D."/>
            <person name="Zwaenepoel A."/>
            <person name="Wallace J."/>
            <person name="Van De Peer Y."/>
            <person name="Van Deynze A."/>
        </authorList>
    </citation>
    <scope>NUCLEOTIDE SEQUENCE</scope>
    <source>
        <tissue evidence="10">Leaves</tissue>
    </source>
</reference>
<feature type="region of interest" description="Disordered" evidence="8">
    <location>
        <begin position="658"/>
        <end position="678"/>
    </location>
</feature>
<dbReference type="Proteomes" id="UP000636709">
    <property type="component" value="Unassembled WGS sequence"/>
</dbReference>
<gene>
    <name evidence="10" type="ORF">HU200_054792</name>
</gene>
<keyword evidence="6 7" id="KW-0804">Transcription</keyword>
<comment type="caution">
    <text evidence="10">The sequence shown here is derived from an EMBL/GenBank/DDBJ whole genome shotgun (WGS) entry which is preliminary data.</text>
</comment>
<evidence type="ECO:0000256" key="3">
    <source>
        <dbReference type="ARBA" id="ARBA00022626"/>
    </source>
</evidence>
<proteinExistence type="inferred from homology"/>
<feature type="region of interest" description="Disordered" evidence="8">
    <location>
        <begin position="363"/>
        <end position="390"/>
    </location>
</feature>
<dbReference type="OrthoDB" id="775852at2759"/>
<evidence type="ECO:0000256" key="7">
    <source>
        <dbReference type="RuleBase" id="RU369040"/>
    </source>
</evidence>
<keyword evidence="3 7" id="KW-1070">Brassinosteroid signaling pathway</keyword>
<dbReference type="AlphaFoldDB" id="A0A835AK72"/>
<comment type="similarity">
    <text evidence="1 7">Belongs to the BZR/LAT61 family.</text>
</comment>
<dbReference type="PANTHER" id="PTHR31506:SF15">
    <property type="entry name" value="BES1_BZR1 HOMOLOG PROTEIN 2"/>
    <property type="match status" value="1"/>
</dbReference>
<comment type="function">
    <text evidence="7">Functions in brassinosteroid signaling. May function as transcriptional repressor.</text>
</comment>
<name>A0A835AK72_9POAL</name>
<dbReference type="EMBL" id="JACEFO010002351">
    <property type="protein sequence ID" value="KAF8664250.1"/>
    <property type="molecule type" value="Genomic_DNA"/>
</dbReference>
<evidence type="ECO:0000259" key="9">
    <source>
        <dbReference type="Pfam" id="PF05687"/>
    </source>
</evidence>